<protein>
    <recommendedName>
        <fullName evidence="4">HTH araC/xylS-type domain-containing protein</fullName>
    </recommendedName>
</protein>
<dbReference type="InterPro" id="IPR009057">
    <property type="entry name" value="Homeodomain-like_sf"/>
</dbReference>
<keyword evidence="1" id="KW-0805">Transcription regulation</keyword>
<evidence type="ECO:0000256" key="3">
    <source>
        <dbReference type="ARBA" id="ARBA00023163"/>
    </source>
</evidence>
<evidence type="ECO:0000313" key="6">
    <source>
        <dbReference type="Proteomes" id="UP000237717"/>
    </source>
</evidence>
<dbReference type="Pfam" id="PF02311">
    <property type="entry name" value="AraC_binding"/>
    <property type="match status" value="1"/>
</dbReference>
<gene>
    <name evidence="5" type="ORF">At1D1609_55940</name>
</gene>
<dbReference type="PROSITE" id="PS01124">
    <property type="entry name" value="HTH_ARAC_FAMILY_2"/>
    <property type="match status" value="1"/>
</dbReference>
<dbReference type="Proteomes" id="UP000237717">
    <property type="component" value="Plasmid pAt1D1609b"/>
</dbReference>
<dbReference type="InterPro" id="IPR050204">
    <property type="entry name" value="AraC_XylS_family_regulators"/>
</dbReference>
<dbReference type="SMART" id="SM00342">
    <property type="entry name" value="HTH_ARAC"/>
    <property type="match status" value="1"/>
</dbReference>
<feature type="domain" description="HTH araC/xylS-type" evidence="4">
    <location>
        <begin position="214"/>
        <end position="314"/>
    </location>
</feature>
<evidence type="ECO:0000259" key="4">
    <source>
        <dbReference type="PROSITE" id="PS01124"/>
    </source>
</evidence>
<dbReference type="GO" id="GO:0043565">
    <property type="term" value="F:sequence-specific DNA binding"/>
    <property type="evidence" value="ECO:0007669"/>
    <property type="project" value="InterPro"/>
</dbReference>
<dbReference type="InterPro" id="IPR018060">
    <property type="entry name" value="HTH_AraC"/>
</dbReference>
<accession>A0A2L2LMV7</accession>
<dbReference type="EMBL" id="CP026928">
    <property type="protein sequence ID" value="AVH45626.1"/>
    <property type="molecule type" value="Genomic_DNA"/>
</dbReference>
<organism evidence="5 6">
    <name type="scientific">Agrobacterium tumefaciens</name>
    <dbReference type="NCBI Taxonomy" id="358"/>
    <lineage>
        <taxon>Bacteria</taxon>
        <taxon>Pseudomonadati</taxon>
        <taxon>Pseudomonadota</taxon>
        <taxon>Alphaproteobacteria</taxon>
        <taxon>Hyphomicrobiales</taxon>
        <taxon>Rhizobiaceae</taxon>
        <taxon>Rhizobium/Agrobacterium group</taxon>
        <taxon>Agrobacterium</taxon>
        <taxon>Agrobacterium tumefaciens complex</taxon>
    </lineage>
</organism>
<dbReference type="GO" id="GO:0003700">
    <property type="term" value="F:DNA-binding transcription factor activity"/>
    <property type="evidence" value="ECO:0007669"/>
    <property type="project" value="InterPro"/>
</dbReference>
<keyword evidence="3" id="KW-0804">Transcription</keyword>
<name>A0A2L2LMV7_AGRTU</name>
<dbReference type="SUPFAM" id="SSF46689">
    <property type="entry name" value="Homeodomain-like"/>
    <property type="match status" value="2"/>
</dbReference>
<evidence type="ECO:0000256" key="1">
    <source>
        <dbReference type="ARBA" id="ARBA00023015"/>
    </source>
</evidence>
<dbReference type="PANTHER" id="PTHR46796">
    <property type="entry name" value="HTH-TYPE TRANSCRIPTIONAL ACTIVATOR RHAS-RELATED"/>
    <property type="match status" value="1"/>
</dbReference>
<dbReference type="Pfam" id="PF12833">
    <property type="entry name" value="HTH_18"/>
    <property type="match status" value="1"/>
</dbReference>
<sequence>MPNKKCRVEFIELSSDEPDVVSKAVSNISTAAQYSKLNHNASFEIKIRLALMDGISVWESSSSTGFSIATQAKQHPSIQLHFVEKGRSLSRTNNSAIDASAGTAYLLRDVVKHDLISEPGTSQICVTMSSARYMGLLADISSMHCTANSNQINLQCLKDAAKLLVSVSSLELPAGEKSLGPNVFTEAFLAIFIQNWPRQCGDRNNLVAWPFYVKHAIYWMHANATRKITLEALAAASGVSVRTLQLGFRKATGLSPMGYLTNFRLECAYKDLLTEPETTTIDDISRRWGFTNPGKFSAQIRQKYGRNPLAVRKAQ</sequence>
<keyword evidence="2" id="KW-0238">DNA-binding</keyword>
<reference evidence="5 6" key="1">
    <citation type="submission" date="2018-02" db="EMBL/GenBank/DDBJ databases">
        <title>Complete genome sequence of Agrobacterium tumefaciens 1D1609.</title>
        <authorList>
            <person name="Cho S.-T."/>
            <person name="Haryono M."/>
            <person name="Chang H.-H."/>
            <person name="Santos M.N."/>
            <person name="Lai E.-M."/>
            <person name="Kuo C.-H."/>
        </authorList>
    </citation>
    <scope>NUCLEOTIDE SEQUENCE [LARGE SCALE GENOMIC DNA]</scope>
    <source>
        <strain evidence="5 6">1D1609</strain>
        <plasmid evidence="6">Plasmid pat1d1609b</plasmid>
    </source>
</reference>
<dbReference type="InterPro" id="IPR003313">
    <property type="entry name" value="AraC-bd"/>
</dbReference>
<keyword evidence="5" id="KW-0614">Plasmid</keyword>
<evidence type="ECO:0000313" key="5">
    <source>
        <dbReference type="EMBL" id="AVH45626.1"/>
    </source>
</evidence>
<dbReference type="Gene3D" id="1.10.10.60">
    <property type="entry name" value="Homeodomain-like"/>
    <property type="match status" value="1"/>
</dbReference>
<geneLocation type="plasmid" evidence="6">
    <name>pat1d1609b</name>
</geneLocation>
<dbReference type="AlphaFoldDB" id="A0A2L2LMV7"/>
<proteinExistence type="predicted"/>
<evidence type="ECO:0000256" key="2">
    <source>
        <dbReference type="ARBA" id="ARBA00023125"/>
    </source>
</evidence>